<name>A0A9D4INN5_DREPO</name>
<organism evidence="2 3">
    <name type="scientific">Dreissena polymorpha</name>
    <name type="common">Zebra mussel</name>
    <name type="synonym">Mytilus polymorpha</name>
    <dbReference type="NCBI Taxonomy" id="45954"/>
    <lineage>
        <taxon>Eukaryota</taxon>
        <taxon>Metazoa</taxon>
        <taxon>Spiralia</taxon>
        <taxon>Lophotrochozoa</taxon>
        <taxon>Mollusca</taxon>
        <taxon>Bivalvia</taxon>
        <taxon>Autobranchia</taxon>
        <taxon>Heteroconchia</taxon>
        <taxon>Euheterodonta</taxon>
        <taxon>Imparidentia</taxon>
        <taxon>Neoheterodontei</taxon>
        <taxon>Myida</taxon>
        <taxon>Dreissenoidea</taxon>
        <taxon>Dreissenidae</taxon>
        <taxon>Dreissena</taxon>
    </lineage>
</organism>
<dbReference type="Proteomes" id="UP000828390">
    <property type="component" value="Unassembled WGS sequence"/>
</dbReference>
<proteinExistence type="predicted"/>
<comment type="caution">
    <text evidence="2">The sequence shown here is derived from an EMBL/GenBank/DDBJ whole genome shotgun (WGS) entry which is preliminary data.</text>
</comment>
<keyword evidence="3" id="KW-1185">Reference proteome</keyword>
<evidence type="ECO:0000313" key="2">
    <source>
        <dbReference type="EMBL" id="KAH3778158.1"/>
    </source>
</evidence>
<feature type="region of interest" description="Disordered" evidence="1">
    <location>
        <begin position="32"/>
        <end position="53"/>
    </location>
</feature>
<accession>A0A9D4INN5</accession>
<sequence>MRTSSPSCPVCSRASLWVTCWPAGQLRVPRWPSGTSSTLPDHSRHNRRGRRSLLLGKMTIRNISYPP</sequence>
<reference evidence="2" key="2">
    <citation type="submission" date="2020-11" db="EMBL/GenBank/DDBJ databases">
        <authorList>
            <person name="McCartney M.A."/>
            <person name="Auch B."/>
            <person name="Kono T."/>
            <person name="Mallez S."/>
            <person name="Becker A."/>
            <person name="Gohl D.M."/>
            <person name="Silverstein K.A.T."/>
            <person name="Koren S."/>
            <person name="Bechman K.B."/>
            <person name="Herman A."/>
            <person name="Abrahante J.E."/>
            <person name="Garbe J."/>
        </authorList>
    </citation>
    <scope>NUCLEOTIDE SEQUENCE</scope>
    <source>
        <strain evidence="2">Duluth1</strain>
        <tissue evidence="2">Whole animal</tissue>
    </source>
</reference>
<protein>
    <submittedName>
        <fullName evidence="2">Uncharacterized protein</fullName>
    </submittedName>
</protein>
<evidence type="ECO:0000313" key="3">
    <source>
        <dbReference type="Proteomes" id="UP000828390"/>
    </source>
</evidence>
<evidence type="ECO:0000256" key="1">
    <source>
        <dbReference type="SAM" id="MobiDB-lite"/>
    </source>
</evidence>
<gene>
    <name evidence="2" type="ORF">DPMN_179611</name>
</gene>
<dbReference type="AlphaFoldDB" id="A0A9D4INN5"/>
<dbReference type="EMBL" id="JAIWYP010000009">
    <property type="protein sequence ID" value="KAH3778158.1"/>
    <property type="molecule type" value="Genomic_DNA"/>
</dbReference>
<reference evidence="2" key="1">
    <citation type="journal article" date="2019" name="bioRxiv">
        <title>The Genome of the Zebra Mussel, Dreissena polymorpha: A Resource for Invasive Species Research.</title>
        <authorList>
            <person name="McCartney M.A."/>
            <person name="Auch B."/>
            <person name="Kono T."/>
            <person name="Mallez S."/>
            <person name="Zhang Y."/>
            <person name="Obille A."/>
            <person name="Becker A."/>
            <person name="Abrahante J.E."/>
            <person name="Garbe J."/>
            <person name="Badalamenti J.P."/>
            <person name="Herman A."/>
            <person name="Mangelson H."/>
            <person name="Liachko I."/>
            <person name="Sullivan S."/>
            <person name="Sone E.D."/>
            <person name="Koren S."/>
            <person name="Silverstein K.A.T."/>
            <person name="Beckman K.B."/>
            <person name="Gohl D.M."/>
        </authorList>
    </citation>
    <scope>NUCLEOTIDE SEQUENCE</scope>
    <source>
        <strain evidence="2">Duluth1</strain>
        <tissue evidence="2">Whole animal</tissue>
    </source>
</reference>